<dbReference type="EMBL" id="CP070499">
    <property type="protein sequence ID" value="QSB16861.1"/>
    <property type="molecule type" value="Genomic_DNA"/>
</dbReference>
<accession>A0A895YH29</accession>
<feature type="domain" description="Methyltransferase type 11" evidence="1">
    <location>
        <begin position="78"/>
        <end position="175"/>
    </location>
</feature>
<dbReference type="GO" id="GO:0008757">
    <property type="term" value="F:S-adenosylmethionine-dependent methyltransferase activity"/>
    <property type="evidence" value="ECO:0007669"/>
    <property type="project" value="InterPro"/>
</dbReference>
<keyword evidence="3" id="KW-1185">Reference proteome</keyword>
<keyword evidence="2" id="KW-0808">Transferase</keyword>
<dbReference type="Pfam" id="PF08241">
    <property type="entry name" value="Methyltransf_11"/>
    <property type="match status" value="1"/>
</dbReference>
<keyword evidence="2" id="KW-0489">Methyltransferase</keyword>
<dbReference type="CDD" id="cd02440">
    <property type="entry name" value="AdoMet_MTases"/>
    <property type="match status" value="1"/>
</dbReference>
<evidence type="ECO:0000313" key="2">
    <source>
        <dbReference type="EMBL" id="QSB16861.1"/>
    </source>
</evidence>
<evidence type="ECO:0000313" key="3">
    <source>
        <dbReference type="Proteomes" id="UP000662857"/>
    </source>
</evidence>
<dbReference type="AlphaFoldDB" id="A0A895YH29"/>
<protein>
    <submittedName>
        <fullName evidence="2">Class I SAM-dependent methyltransferase</fullName>
    </submittedName>
</protein>
<dbReference type="RefSeq" id="WP_239679098.1">
    <property type="nucleotide sequence ID" value="NZ_CP070499.1"/>
</dbReference>
<dbReference type="Proteomes" id="UP000662857">
    <property type="component" value="Chromosome"/>
</dbReference>
<name>A0A895YH29_9ACTN</name>
<dbReference type="InterPro" id="IPR029063">
    <property type="entry name" value="SAM-dependent_MTases_sf"/>
</dbReference>
<dbReference type="InterPro" id="IPR013216">
    <property type="entry name" value="Methyltransf_11"/>
</dbReference>
<evidence type="ECO:0000259" key="1">
    <source>
        <dbReference type="Pfam" id="PF08241"/>
    </source>
</evidence>
<dbReference type="KEGG" id="nhy:JQS43_11580"/>
<proteinExistence type="predicted"/>
<gene>
    <name evidence="2" type="ORF">JQS43_11580</name>
</gene>
<dbReference type="SUPFAM" id="SSF53335">
    <property type="entry name" value="S-adenosyl-L-methionine-dependent methyltransferases"/>
    <property type="match status" value="1"/>
</dbReference>
<dbReference type="GO" id="GO:0032259">
    <property type="term" value="P:methylation"/>
    <property type="evidence" value="ECO:0007669"/>
    <property type="project" value="UniProtKB-KW"/>
</dbReference>
<dbReference type="Gene3D" id="3.40.50.150">
    <property type="entry name" value="Vaccinia Virus protein VP39"/>
    <property type="match status" value="1"/>
</dbReference>
<reference evidence="2" key="1">
    <citation type="submission" date="2021-02" db="EMBL/GenBank/DDBJ databases">
        <title>Natrosporangium hydrolyticum gen. nov., sp. nov, a haloalkaliphilic actinobacterium from a soda solonchak soil.</title>
        <authorList>
            <person name="Sorokin D.Y."/>
            <person name="Khijniak T.V."/>
            <person name="Zakharycheva A.P."/>
            <person name="Boueva O.V."/>
            <person name="Ariskina E.V."/>
            <person name="Hahnke R.L."/>
            <person name="Bunk B."/>
            <person name="Sproer C."/>
            <person name="Schumann P."/>
            <person name="Evtushenko L.I."/>
            <person name="Kublanov I.V."/>
        </authorList>
    </citation>
    <scope>NUCLEOTIDE SEQUENCE</scope>
    <source>
        <strain evidence="2">DSM 106523</strain>
    </source>
</reference>
<sequence>MPDIQEQTEQADERQRWRAGLSDELAFWQSALRGETEYLRSRLTQMLSPEGRRAKFPVRLLAHLRQFAEQTGRPALILDAGAGPFSTLAWASEQRLAEVVAVDPLAEAYAQMLAEYGYEYPVIARTGSGEQLCDLFPEAHFDVVYSRNALDECVSPHEMLRQLVRVLRGGGLLFLEGTVAEGTRQGWVGLHQHDLVPVEDDFLHRGPNIAASSLIRGLPLRRIFGGTGEDGAVVATSWRDSDWYVLIYEKCCDSAGPGAEVALARTGKA</sequence>
<organism evidence="2 3">
    <name type="scientific">Natronosporangium hydrolyticum</name>
    <dbReference type="NCBI Taxonomy" id="2811111"/>
    <lineage>
        <taxon>Bacteria</taxon>
        <taxon>Bacillati</taxon>
        <taxon>Actinomycetota</taxon>
        <taxon>Actinomycetes</taxon>
        <taxon>Micromonosporales</taxon>
        <taxon>Micromonosporaceae</taxon>
        <taxon>Natronosporangium</taxon>
    </lineage>
</organism>